<evidence type="ECO:0000256" key="6">
    <source>
        <dbReference type="RuleBase" id="RU004914"/>
    </source>
</evidence>
<evidence type="ECO:0000256" key="2">
    <source>
        <dbReference type="ARBA" id="ARBA00010199"/>
    </source>
</evidence>
<reference evidence="7 8" key="1">
    <citation type="journal article" date="2011" name="Science">
        <title>The Selaginella genome identifies genetic changes associated with the evolution of vascular plants.</title>
        <authorList>
            <person name="Banks J.A."/>
            <person name="Nishiyama T."/>
            <person name="Hasebe M."/>
            <person name="Bowman J.L."/>
            <person name="Gribskov M."/>
            <person name="dePamphilis C."/>
            <person name="Albert V.A."/>
            <person name="Aono N."/>
            <person name="Aoyama T."/>
            <person name="Ambrose B.A."/>
            <person name="Ashton N.W."/>
            <person name="Axtell M.J."/>
            <person name="Barker E."/>
            <person name="Barker M.S."/>
            <person name="Bennetzen J.L."/>
            <person name="Bonawitz N.D."/>
            <person name="Chapple C."/>
            <person name="Cheng C."/>
            <person name="Correa L.G."/>
            <person name="Dacre M."/>
            <person name="DeBarry J."/>
            <person name="Dreyer I."/>
            <person name="Elias M."/>
            <person name="Engstrom E.M."/>
            <person name="Estelle M."/>
            <person name="Feng L."/>
            <person name="Finet C."/>
            <person name="Floyd S.K."/>
            <person name="Frommer W.B."/>
            <person name="Fujita T."/>
            <person name="Gramzow L."/>
            <person name="Gutensohn M."/>
            <person name="Harholt J."/>
            <person name="Hattori M."/>
            <person name="Heyl A."/>
            <person name="Hirai T."/>
            <person name="Hiwatashi Y."/>
            <person name="Ishikawa M."/>
            <person name="Iwata M."/>
            <person name="Karol K.G."/>
            <person name="Koehler B."/>
            <person name="Kolukisaoglu U."/>
            <person name="Kubo M."/>
            <person name="Kurata T."/>
            <person name="Lalonde S."/>
            <person name="Li K."/>
            <person name="Li Y."/>
            <person name="Litt A."/>
            <person name="Lyons E."/>
            <person name="Manning G."/>
            <person name="Maruyama T."/>
            <person name="Michael T.P."/>
            <person name="Mikami K."/>
            <person name="Miyazaki S."/>
            <person name="Morinaga S."/>
            <person name="Murata T."/>
            <person name="Mueller-Roeber B."/>
            <person name="Nelson D.R."/>
            <person name="Obara M."/>
            <person name="Oguri Y."/>
            <person name="Olmstead R.G."/>
            <person name="Onodera N."/>
            <person name="Petersen B.L."/>
            <person name="Pils B."/>
            <person name="Prigge M."/>
            <person name="Rensing S.A."/>
            <person name="Riano-Pachon D.M."/>
            <person name="Roberts A.W."/>
            <person name="Sato Y."/>
            <person name="Scheller H.V."/>
            <person name="Schulz B."/>
            <person name="Schulz C."/>
            <person name="Shakirov E.V."/>
            <person name="Shibagaki N."/>
            <person name="Shinohara N."/>
            <person name="Shippen D.E."/>
            <person name="Soerensen I."/>
            <person name="Sotooka R."/>
            <person name="Sugimoto N."/>
            <person name="Sugita M."/>
            <person name="Sumikawa N."/>
            <person name="Tanurdzic M."/>
            <person name="Theissen G."/>
            <person name="Ulvskov P."/>
            <person name="Wakazuki S."/>
            <person name="Weng J.K."/>
            <person name="Willats W.W."/>
            <person name="Wipf D."/>
            <person name="Wolf P.G."/>
            <person name="Yang L."/>
            <person name="Zimmer A.D."/>
            <person name="Zhu Q."/>
            <person name="Mitros T."/>
            <person name="Hellsten U."/>
            <person name="Loque D."/>
            <person name="Otillar R."/>
            <person name="Salamov A."/>
            <person name="Schmutz J."/>
            <person name="Shapiro H."/>
            <person name="Lindquist E."/>
            <person name="Lucas S."/>
            <person name="Rokhsar D."/>
            <person name="Grigoriev I.V."/>
        </authorList>
    </citation>
    <scope>NUCLEOTIDE SEQUENCE [LARGE SCALE GENOMIC DNA]</scope>
</reference>
<name>D8RBD2_SELML</name>
<evidence type="ECO:0000313" key="7">
    <source>
        <dbReference type="EMBL" id="EFJ30772.1"/>
    </source>
</evidence>
<keyword evidence="3 6" id="KW-0812">Transmembrane</keyword>
<accession>D8RBD2</accession>
<dbReference type="GO" id="GO:0016020">
    <property type="term" value="C:membrane"/>
    <property type="evidence" value="ECO:0000318"/>
    <property type="project" value="GO_Central"/>
</dbReference>
<feature type="transmembrane region" description="Helical" evidence="6">
    <location>
        <begin position="313"/>
        <end position="336"/>
    </location>
</feature>
<dbReference type="GO" id="GO:0015297">
    <property type="term" value="F:antiporter activity"/>
    <property type="evidence" value="ECO:0007669"/>
    <property type="project" value="InterPro"/>
</dbReference>
<dbReference type="AlphaFoldDB" id="D8RBD2"/>
<keyword evidence="4 6" id="KW-1133">Transmembrane helix</keyword>
<feature type="transmembrane region" description="Helical" evidence="6">
    <location>
        <begin position="356"/>
        <end position="377"/>
    </location>
</feature>
<feature type="transmembrane region" description="Helical" evidence="6">
    <location>
        <begin position="422"/>
        <end position="441"/>
    </location>
</feature>
<evidence type="ECO:0000256" key="1">
    <source>
        <dbReference type="ARBA" id="ARBA00004141"/>
    </source>
</evidence>
<dbReference type="Pfam" id="PF01554">
    <property type="entry name" value="MatE"/>
    <property type="match status" value="2"/>
</dbReference>
<feature type="transmembrane region" description="Helical" evidence="6">
    <location>
        <begin position="36"/>
        <end position="59"/>
    </location>
</feature>
<sequence length="463" mass="50343">MDAKGGEDRQAQQKETKEANNFTLDRVRSEAAKQAWIIFPLAGFNVVLIAVQLVSIMFVGHLGTLELSSAAIATSLCNVSGFSLVIGLAFALDTLCGQAHGAKQYHKVGVFIQQAVLVLALICIPVSLLWINLEPLLLWCRQDPEISAGAQRYARRLVPGLFAYTVFEPMVKFFQTQSRVLPLFWSSILALLCHILLCWIFTYKLGMGNAGAAVSLSITYWLLVFFLVTAAAASPTFANYWHGFTTEAFHGISQFLKLAIPSALMVCLEWWAFEVLILFSGVLPNPALQTSVLSIVVRTSNELGAGNPLVARFAFRVAVLICLVYATLAMLVLLLSRNVVGHAFSSDSQVVSYVGRMIPFASGFVILSALHSVGYGVASGCGWQSIAALGNIGAYYVVGLPLSYVLGFVFHLRVEGLLSGSLFGFLVQALVFFVAAFSTNWEKRALQARDRLGLSAPLLEDQV</sequence>
<dbReference type="KEGG" id="smo:SELMODRAFT_409411"/>
<dbReference type="Gramene" id="EFJ30772">
    <property type="protein sequence ID" value="EFJ30772"/>
    <property type="gene ID" value="SELMODRAFT_409411"/>
</dbReference>
<feature type="transmembrane region" description="Helical" evidence="6">
    <location>
        <begin position="258"/>
        <end position="279"/>
    </location>
</feature>
<feature type="transmembrane region" description="Helical" evidence="6">
    <location>
        <begin position="71"/>
        <end position="96"/>
    </location>
</feature>
<dbReference type="PANTHER" id="PTHR11206">
    <property type="entry name" value="MULTIDRUG RESISTANCE PROTEIN"/>
    <property type="match status" value="1"/>
</dbReference>
<keyword evidence="5 6" id="KW-0472">Membrane</keyword>
<evidence type="ECO:0000256" key="4">
    <source>
        <dbReference type="ARBA" id="ARBA00022989"/>
    </source>
</evidence>
<dbReference type="EMBL" id="GL377575">
    <property type="protein sequence ID" value="EFJ30772.1"/>
    <property type="molecule type" value="Genomic_DNA"/>
</dbReference>
<dbReference type="eggNOG" id="KOG1347">
    <property type="taxonomic scope" value="Eukaryota"/>
</dbReference>
<dbReference type="OMA" id="FLWITME"/>
<evidence type="ECO:0000256" key="5">
    <source>
        <dbReference type="ARBA" id="ARBA00023136"/>
    </source>
</evidence>
<protein>
    <recommendedName>
        <fullName evidence="6">Protein DETOXIFICATION</fullName>
    </recommendedName>
    <alternativeName>
        <fullName evidence="6">Multidrug and toxic compound extrusion protein</fullName>
    </alternativeName>
</protein>
<gene>
    <name evidence="7" type="ORF">SELMODRAFT_409411</name>
</gene>
<keyword evidence="8" id="KW-1185">Reference proteome</keyword>
<feature type="transmembrane region" description="Helical" evidence="6">
    <location>
        <begin position="108"/>
        <end position="131"/>
    </location>
</feature>
<dbReference type="HOGENOM" id="CLU_012893_1_4_1"/>
<comment type="similarity">
    <text evidence="2 6">Belongs to the multi antimicrobial extrusion (MATE) (TC 2.A.66.1) family.</text>
</comment>
<feature type="transmembrane region" description="Helical" evidence="6">
    <location>
        <begin position="218"/>
        <end position="238"/>
    </location>
</feature>
<feature type="transmembrane region" description="Helical" evidence="6">
    <location>
        <begin position="183"/>
        <end position="206"/>
    </location>
</feature>
<dbReference type="STRING" id="88036.D8RBD2"/>
<organism evidence="8">
    <name type="scientific">Selaginella moellendorffii</name>
    <name type="common">Spikemoss</name>
    <dbReference type="NCBI Taxonomy" id="88036"/>
    <lineage>
        <taxon>Eukaryota</taxon>
        <taxon>Viridiplantae</taxon>
        <taxon>Streptophyta</taxon>
        <taxon>Embryophyta</taxon>
        <taxon>Tracheophyta</taxon>
        <taxon>Lycopodiopsida</taxon>
        <taxon>Selaginellales</taxon>
        <taxon>Selaginellaceae</taxon>
        <taxon>Selaginella</taxon>
    </lineage>
</organism>
<evidence type="ECO:0000256" key="3">
    <source>
        <dbReference type="ARBA" id="ARBA00022692"/>
    </source>
</evidence>
<comment type="subcellular location">
    <subcellularLocation>
        <location evidence="1">Membrane</location>
        <topology evidence="1">Multi-pass membrane protein</topology>
    </subcellularLocation>
</comment>
<feature type="transmembrane region" description="Helical" evidence="6">
    <location>
        <begin position="389"/>
        <end position="410"/>
    </location>
</feature>
<evidence type="ECO:0000313" key="8">
    <source>
        <dbReference type="Proteomes" id="UP000001514"/>
    </source>
</evidence>
<dbReference type="GO" id="GO:1990961">
    <property type="term" value="P:xenobiotic detoxification by transmembrane export across the plasma membrane"/>
    <property type="evidence" value="ECO:0007669"/>
    <property type="project" value="InterPro"/>
</dbReference>
<dbReference type="InterPro" id="IPR002528">
    <property type="entry name" value="MATE_fam"/>
</dbReference>
<dbReference type="CDD" id="cd13132">
    <property type="entry name" value="MATE_eukaryotic"/>
    <property type="match status" value="1"/>
</dbReference>
<dbReference type="InParanoid" id="D8RBD2"/>
<proteinExistence type="inferred from homology"/>
<dbReference type="Proteomes" id="UP000001514">
    <property type="component" value="Unassembled WGS sequence"/>
</dbReference>
<dbReference type="InterPro" id="IPR045069">
    <property type="entry name" value="MATE_euk"/>
</dbReference>
<dbReference type="GO" id="GO:0022857">
    <property type="term" value="F:transmembrane transporter activity"/>
    <property type="evidence" value="ECO:0000318"/>
    <property type="project" value="GO_Central"/>
</dbReference>
<dbReference type="GO" id="GO:0042910">
    <property type="term" value="F:xenobiotic transmembrane transporter activity"/>
    <property type="evidence" value="ECO:0007669"/>
    <property type="project" value="InterPro"/>
</dbReference>
<dbReference type="NCBIfam" id="TIGR00797">
    <property type="entry name" value="matE"/>
    <property type="match status" value="1"/>
</dbReference>